<dbReference type="Proteomes" id="UP000480684">
    <property type="component" value="Unassembled WGS sequence"/>
</dbReference>
<evidence type="ECO:0000259" key="1">
    <source>
        <dbReference type="PROSITE" id="PS51707"/>
    </source>
</evidence>
<dbReference type="Pfam" id="PF05235">
    <property type="entry name" value="CHAD"/>
    <property type="match status" value="1"/>
</dbReference>
<evidence type="ECO:0000313" key="3">
    <source>
        <dbReference type="EMBL" id="NFV79544.1"/>
    </source>
</evidence>
<dbReference type="Gene3D" id="1.40.20.10">
    <property type="entry name" value="CHAD domain"/>
    <property type="match status" value="1"/>
</dbReference>
<dbReference type="InterPro" id="IPR007899">
    <property type="entry name" value="CHAD_dom"/>
</dbReference>
<sequence>MNGDEIELKLAIAPESRTRLGRLPLVRDHRVGTTVSRIQKSVYFDTPDLTLARAGVTVRLRQGGGPVQTVKTAGERVSGLFNRREWEWRLNGPSLDTAVLASTGLGVFASPSVLTTLEPCFVTDIRRSLTILAGPGWRIEMALDRGEIRAGERTAPVSEVELELREGASIHLFALARHIAQAIPVRLLPHSKSDRGHALAANRPAAAVKATAPALDPGMTLSDAFRAIAHNCLHHLLANQDALRERGDGEAVHQMRVALRRLRSAFRIFRPMLAGQELDALRPRLGWLLSQLGPARDAEVFLAEIIAPVVERHPGHAALTTLRERWRVECLDHLAMAQTAVADPRFSLLLLDLGAWVEAGEWQASPLAGQPLAPFAAKVLNRLARRLRRAGGKRPDRLPPADLHRVRIAGKHLRYAGEFFAALYGKRARDTLTVLARLQDTLGEINDIAVAGPRLAACHHLGDAAWAAGLVTGWHEARRPELLATARTLWGELHRRRRFWRD</sequence>
<organism evidence="3 4">
    <name type="scientific">Magnetospirillum aberrantis SpK</name>
    <dbReference type="NCBI Taxonomy" id="908842"/>
    <lineage>
        <taxon>Bacteria</taxon>
        <taxon>Pseudomonadati</taxon>
        <taxon>Pseudomonadota</taxon>
        <taxon>Alphaproteobacteria</taxon>
        <taxon>Rhodospirillales</taxon>
        <taxon>Rhodospirillaceae</taxon>
        <taxon>Magnetospirillum</taxon>
    </lineage>
</organism>
<protein>
    <submittedName>
        <fullName evidence="3">CYTH and CHAD domain-containing protein</fullName>
    </submittedName>
</protein>
<comment type="caution">
    <text evidence="3">The sequence shown here is derived from an EMBL/GenBank/DDBJ whole genome shotgun (WGS) entry which is preliminary data.</text>
</comment>
<feature type="domain" description="CYTH" evidence="1">
    <location>
        <begin position="3"/>
        <end position="203"/>
    </location>
</feature>
<evidence type="ECO:0000313" key="4">
    <source>
        <dbReference type="Proteomes" id="UP000480684"/>
    </source>
</evidence>
<dbReference type="CDD" id="cd07756">
    <property type="entry name" value="CYTH-like_Pase_CHAD"/>
    <property type="match status" value="1"/>
</dbReference>
<dbReference type="SUPFAM" id="SSF55154">
    <property type="entry name" value="CYTH-like phosphatases"/>
    <property type="match status" value="1"/>
</dbReference>
<dbReference type="PROSITE" id="PS51707">
    <property type="entry name" value="CYTH"/>
    <property type="match status" value="1"/>
</dbReference>
<gene>
    <name evidence="3" type="ORF">G4223_05410</name>
</gene>
<dbReference type="AlphaFoldDB" id="A0A7C9QSP8"/>
<dbReference type="InterPro" id="IPR038186">
    <property type="entry name" value="CHAD_dom_sf"/>
</dbReference>
<dbReference type="PANTHER" id="PTHR39569">
    <property type="entry name" value="INORGANIC TRIPHOSPHATASE"/>
    <property type="match status" value="1"/>
</dbReference>
<proteinExistence type="predicted"/>
<name>A0A7C9QSP8_9PROT</name>
<evidence type="ECO:0000259" key="2">
    <source>
        <dbReference type="PROSITE" id="PS51708"/>
    </source>
</evidence>
<keyword evidence="4" id="KW-1185">Reference proteome</keyword>
<dbReference type="SMART" id="SM00880">
    <property type="entry name" value="CHAD"/>
    <property type="match status" value="1"/>
</dbReference>
<accession>A0A7C9QSP8</accession>
<reference evidence="3 4" key="1">
    <citation type="submission" date="2020-02" db="EMBL/GenBank/DDBJ databases">
        <authorList>
            <person name="Dziuba M."/>
            <person name="Kuznetsov B."/>
            <person name="Mardanov A."/>
            <person name="Ravin N."/>
            <person name="Grouzdev D."/>
        </authorList>
    </citation>
    <scope>NUCLEOTIDE SEQUENCE [LARGE SCALE GENOMIC DNA]</scope>
    <source>
        <strain evidence="3 4">SpK</strain>
    </source>
</reference>
<dbReference type="GO" id="GO:0050355">
    <property type="term" value="F:inorganic triphosphate phosphatase activity"/>
    <property type="evidence" value="ECO:0007669"/>
    <property type="project" value="InterPro"/>
</dbReference>
<dbReference type="EMBL" id="JAAIYP010000032">
    <property type="protein sequence ID" value="NFV79544.1"/>
    <property type="molecule type" value="Genomic_DNA"/>
</dbReference>
<dbReference type="Pfam" id="PF01928">
    <property type="entry name" value="CYTH"/>
    <property type="match status" value="1"/>
</dbReference>
<dbReference type="InterPro" id="IPR023577">
    <property type="entry name" value="CYTH_domain"/>
</dbReference>
<dbReference type="InterPro" id="IPR033469">
    <property type="entry name" value="CYTH-like_dom_sf"/>
</dbReference>
<dbReference type="PROSITE" id="PS51708">
    <property type="entry name" value="CHAD"/>
    <property type="match status" value="1"/>
</dbReference>
<dbReference type="PANTHER" id="PTHR39569:SF1">
    <property type="entry name" value="INORGANIC TRIPHOSPHATASE"/>
    <property type="match status" value="1"/>
</dbReference>
<dbReference type="Gene3D" id="2.40.320.10">
    <property type="entry name" value="Hypothetical Protein Pfu-838710-001"/>
    <property type="match status" value="1"/>
</dbReference>
<dbReference type="GO" id="GO:0046872">
    <property type="term" value="F:metal ion binding"/>
    <property type="evidence" value="ECO:0007669"/>
    <property type="project" value="TreeGrafter"/>
</dbReference>
<dbReference type="SMART" id="SM01118">
    <property type="entry name" value="CYTH"/>
    <property type="match status" value="1"/>
</dbReference>
<feature type="domain" description="CHAD" evidence="2">
    <location>
        <begin position="218"/>
        <end position="495"/>
    </location>
</feature>
<dbReference type="InterPro" id="IPR039013">
    <property type="entry name" value="YgiF"/>
</dbReference>
<dbReference type="RefSeq" id="WP_163676128.1">
    <property type="nucleotide sequence ID" value="NZ_JAAIYP010000032.1"/>
</dbReference>